<dbReference type="STRING" id="166423.A0A0N0BFU7"/>
<dbReference type="OrthoDB" id="9451547at2759"/>
<feature type="coiled-coil region" evidence="2">
    <location>
        <begin position="92"/>
        <end position="274"/>
    </location>
</feature>
<dbReference type="Proteomes" id="UP000053105">
    <property type="component" value="Unassembled WGS sequence"/>
</dbReference>
<dbReference type="AlphaFoldDB" id="A0A0N0BFU7"/>
<evidence type="ECO:0000256" key="2">
    <source>
        <dbReference type="SAM" id="Coils"/>
    </source>
</evidence>
<sequence>MLPKKDGHPEPYALEDMISDLQARRNSFDQEDLEDPVELLKKRDRDLVLAAELGKALLERNQELTRQSEILVEEYSSKLELKCQDQGKTNDVPSLEQERHLLRRKLEEARSEHEARTLELQADVETLRSQLEEQNERARRAERDQATLVAELTAQNTRLADQLREAAKQEEQLLIEVKVLREKCALRSTTLQDHVSSLEVLRDEVQLVSAQRTELERRSLELREERARAMAALEEAEDRAAALERLSHEAEHRAKMAERERDELAATLAVIEAERRGRSGSIQKPPRSLQAEMECEESGSSLGDQEDLRAEVARAVKRLKELCVHLRRGEDDSGLQSDCDESMLVINTAEAEEANTNGQDTLASSASCPGALLELVEEVYNLALSGRGAPGELGLAVELHRVREELENTKEQQKQTQEELKRRGEALLDMTSKLSVSEAELRGVKEERDRARDDMEHSQLTKDEILAQAYKVRDQAVARKNRAEVELAKTRIDVLQANSQLMEAIQQKIELSQQLEQWQMDVQSLVDDHVRSKLMPVTNTITAANSENSEIAAPARKKRSTGSSKKMFEYRGNHGRLFTCSERASSQDSPCLLLRPVRDPTRDFKVAPRPFPLGVFKLLAFLKPCGCSFDGFAQGTAARLAVEDVCDEEILRGVHYEGALFHVATDAEERQITHPALEPRRQKAARLIPQYMIVQLVPRYSRNFIVISADIFERKSTHSLDILSSRHRWKRNSRVNIKEALILSLSESQTSISSCSNTTVTGSSKKIGRDEEYNRQLPQSDVKVFAYPRVDYSPLSSAKLTKRISSKNFQTRFSQKQRQFNEKLHDNFEQVSELENEGTPVVVGLDWKETESSFIIGETSNMPPYTRLNARLPPGVRNSPLRRGLIDAGDRAPLKFNKHTLGNASPLPDLLFSNYESNDYESAVW</sequence>
<gene>
    <name evidence="3" type="ORF">WN51_13691</name>
</gene>
<dbReference type="PANTHER" id="PTHR32123">
    <property type="entry name" value="BICD FAMILY-LIKE CARGO ADAPTER"/>
    <property type="match status" value="1"/>
</dbReference>
<name>A0A0N0BFU7_9HYME</name>
<proteinExistence type="predicted"/>
<feature type="coiled-coil region" evidence="2">
    <location>
        <begin position="494"/>
        <end position="528"/>
    </location>
</feature>
<keyword evidence="4" id="KW-1185">Reference proteome</keyword>
<dbReference type="InterPro" id="IPR051149">
    <property type="entry name" value="Spindly/BICDR_Dynein_Adapter"/>
</dbReference>
<dbReference type="PANTHER" id="PTHR32123:SF13">
    <property type="entry name" value="BICAUDAL D-RELATED PROTEIN HOMOLOG"/>
    <property type="match status" value="1"/>
</dbReference>
<dbReference type="EMBL" id="KQ435794">
    <property type="protein sequence ID" value="KOX73614.1"/>
    <property type="molecule type" value="Genomic_DNA"/>
</dbReference>
<keyword evidence="1 2" id="KW-0175">Coiled coil</keyword>
<evidence type="ECO:0000256" key="1">
    <source>
        <dbReference type="ARBA" id="ARBA00023054"/>
    </source>
</evidence>
<reference evidence="3 4" key="1">
    <citation type="submission" date="2015-07" db="EMBL/GenBank/DDBJ databases">
        <title>The genome of Melipona quadrifasciata.</title>
        <authorList>
            <person name="Pan H."/>
            <person name="Kapheim K."/>
        </authorList>
    </citation>
    <scope>NUCLEOTIDE SEQUENCE [LARGE SCALE GENOMIC DNA]</scope>
    <source>
        <strain evidence="3">0111107301</strain>
        <tissue evidence="3">Whole body</tissue>
    </source>
</reference>
<evidence type="ECO:0000313" key="3">
    <source>
        <dbReference type="EMBL" id="KOX73614.1"/>
    </source>
</evidence>
<evidence type="ECO:0000313" key="4">
    <source>
        <dbReference type="Proteomes" id="UP000053105"/>
    </source>
</evidence>
<accession>A0A0N0BFU7</accession>
<organism evidence="3 4">
    <name type="scientific">Melipona quadrifasciata</name>
    <dbReference type="NCBI Taxonomy" id="166423"/>
    <lineage>
        <taxon>Eukaryota</taxon>
        <taxon>Metazoa</taxon>
        <taxon>Ecdysozoa</taxon>
        <taxon>Arthropoda</taxon>
        <taxon>Hexapoda</taxon>
        <taxon>Insecta</taxon>
        <taxon>Pterygota</taxon>
        <taxon>Neoptera</taxon>
        <taxon>Endopterygota</taxon>
        <taxon>Hymenoptera</taxon>
        <taxon>Apocrita</taxon>
        <taxon>Aculeata</taxon>
        <taxon>Apoidea</taxon>
        <taxon>Anthophila</taxon>
        <taxon>Apidae</taxon>
        <taxon>Melipona</taxon>
    </lineage>
</organism>
<protein>
    <submittedName>
        <fullName evidence="3">Bicaudal D-related protein like protein</fullName>
    </submittedName>
</protein>
<feature type="coiled-coil region" evidence="2">
    <location>
        <begin position="396"/>
        <end position="454"/>
    </location>
</feature>